<dbReference type="AlphaFoldDB" id="A0AAE3KNA4"/>
<dbReference type="EMBL" id="JAMZMM010000172">
    <property type="protein sequence ID" value="MCP2730139.1"/>
    <property type="molecule type" value="Genomic_DNA"/>
</dbReference>
<feature type="compositionally biased region" description="Polar residues" evidence="1">
    <location>
        <begin position="1"/>
        <end position="22"/>
    </location>
</feature>
<dbReference type="RefSeq" id="WP_254012905.1">
    <property type="nucleotide sequence ID" value="NZ_JAMZMM010000172.1"/>
</dbReference>
<proteinExistence type="predicted"/>
<feature type="compositionally biased region" description="Polar residues" evidence="1">
    <location>
        <begin position="29"/>
        <end position="40"/>
    </location>
</feature>
<evidence type="ECO:0000256" key="1">
    <source>
        <dbReference type="SAM" id="MobiDB-lite"/>
    </source>
</evidence>
<protein>
    <submittedName>
        <fullName evidence="3">Uncharacterized protein</fullName>
    </submittedName>
</protein>
<evidence type="ECO:0000313" key="3">
    <source>
        <dbReference type="EMBL" id="MCP2730139.1"/>
    </source>
</evidence>
<keyword evidence="2" id="KW-0812">Transmembrane</keyword>
<keyword evidence="2" id="KW-1133">Transmembrane helix</keyword>
<evidence type="ECO:0000256" key="2">
    <source>
        <dbReference type="SAM" id="Phobius"/>
    </source>
</evidence>
<reference evidence="3" key="1">
    <citation type="submission" date="2022-06" db="EMBL/GenBank/DDBJ databases">
        <title>New cyanobacteria of genus Symplocastrum in benthos of Lake Baikal.</title>
        <authorList>
            <person name="Sorokovikova E."/>
            <person name="Tikhonova I."/>
            <person name="Krasnopeev A."/>
            <person name="Evseev P."/>
            <person name="Gladkikh A."/>
            <person name="Belykh O."/>
        </authorList>
    </citation>
    <scope>NUCLEOTIDE SEQUENCE</scope>
    <source>
        <strain evidence="3">BBK-W-15</strain>
    </source>
</reference>
<feature type="compositionally biased region" description="Polar residues" evidence="1">
    <location>
        <begin position="53"/>
        <end position="77"/>
    </location>
</feature>
<keyword evidence="4" id="KW-1185">Reference proteome</keyword>
<comment type="caution">
    <text evidence="3">The sequence shown here is derived from an EMBL/GenBank/DDBJ whole genome shotgun (WGS) entry which is preliminary data.</text>
</comment>
<sequence>MTTVTQVPLSSDTLSPAESTTVEPLFGNSPETESAESTEIPTHEEGYAYSWRGVNTESDSDTESAQTPATTRKPGTSQVKGYWQPFLVAGVGLSLVFFCSTLYLLSRPCAMGKCLSIPVAQKLNQKSLKTLAKPESGKAVLEAQGELENAIALLEPIPPWSSYYTQAQDLLKTYQAQSETVDEAVNALKIAARAGYNSQNPPHSESEWIAIASLWREAIAQLEEVPRNSKLHPLAKQKIKAYKANLAQTERRLLAERQAKATLVSVKQAAQMAAVRQGIAQSLSDWQLVYATWQTATLRIKQIPQGTTSYNEAQQLLSLYVPHITHARNRKTEEQFSANAYTRGVNLAQLATDSQSDNQWSVALVHWRNALTYVRQVPRNTYYYRKAQALIKPYQGALNQAQGQLFLAVKVQQARKDLTQTCGVKNPICTFAITNKIIKIRLAPAYVKTMQKKAFEAQSKGDIRTHSSVVNQISILEKALQAISNNSGIRVEIYSPEGLLIQSHNPRR</sequence>
<gene>
    <name evidence="3" type="ORF">NJ959_17035</name>
</gene>
<keyword evidence="2" id="KW-0472">Membrane</keyword>
<feature type="region of interest" description="Disordered" evidence="1">
    <location>
        <begin position="1"/>
        <end position="77"/>
    </location>
</feature>
<accession>A0AAE3KNA4</accession>
<evidence type="ECO:0000313" key="4">
    <source>
        <dbReference type="Proteomes" id="UP001204953"/>
    </source>
</evidence>
<dbReference type="Proteomes" id="UP001204953">
    <property type="component" value="Unassembled WGS sequence"/>
</dbReference>
<organism evidence="3 4">
    <name type="scientific">Limnofasciculus baicalensis BBK-W-15</name>
    <dbReference type="NCBI Taxonomy" id="2699891"/>
    <lineage>
        <taxon>Bacteria</taxon>
        <taxon>Bacillati</taxon>
        <taxon>Cyanobacteriota</taxon>
        <taxon>Cyanophyceae</taxon>
        <taxon>Coleofasciculales</taxon>
        <taxon>Coleofasciculaceae</taxon>
        <taxon>Limnofasciculus</taxon>
        <taxon>Limnofasciculus baicalensis</taxon>
    </lineage>
</organism>
<name>A0AAE3KNA4_9CYAN</name>
<feature type="transmembrane region" description="Helical" evidence="2">
    <location>
        <begin position="82"/>
        <end position="105"/>
    </location>
</feature>